<reference evidence="1 2" key="1">
    <citation type="submission" date="2016-10" db="EMBL/GenBank/DDBJ databases">
        <authorList>
            <person name="Varghese N."/>
            <person name="Submissions S."/>
        </authorList>
    </citation>
    <scope>NUCLEOTIDE SEQUENCE [LARGE SCALE GENOMIC DNA]</scope>
    <source>
        <strain evidence="1 2">DSM 21822</strain>
    </source>
</reference>
<dbReference type="InterPro" id="IPR007729">
    <property type="entry name" value="DGOK"/>
</dbReference>
<evidence type="ECO:0000313" key="2">
    <source>
        <dbReference type="Proteomes" id="UP000323300"/>
    </source>
</evidence>
<gene>
    <name evidence="1" type="ORF">SAMN04488498_102567</name>
</gene>
<dbReference type="RefSeq" id="WP_244621618.1">
    <property type="nucleotide sequence ID" value="NZ_BSPE01000028.1"/>
</dbReference>
<dbReference type="AlphaFoldDB" id="A0A1I3WXK9"/>
<sequence>MSIEANVPVAAVDWGTSHLRIWLLDMSGAVLAERRSDEGLLTTGPDGFSAVLERHLLDMGAPAATPAIICGMAGSRQGWIEAPYVTVPAQLSDVLARAIPVPGAQRDIRIVPGMAQRSADAPDVMRGEETQLAGIADLLAAGRHVVCMPGTHSKWVDVEDGTVAGFGTWLTGELFSVLSKQSILRHAVGDPVAAVSASNKTFRHWLEQALASPGDMTSRLFKIRASTLLLDLTPQDAAAALSGLLIGTEIGSAGAQFGWKEGEIALVASGPLSDLYGAALGIAGYRVRPIDAETAVRAGLLVAARQNFGPRETRKVQA</sequence>
<dbReference type="Proteomes" id="UP000323300">
    <property type="component" value="Unassembled WGS sequence"/>
</dbReference>
<proteinExistence type="predicted"/>
<evidence type="ECO:0000313" key="1">
    <source>
        <dbReference type="EMBL" id="SFK12154.1"/>
    </source>
</evidence>
<keyword evidence="1" id="KW-0418">Kinase</keyword>
<dbReference type="InterPro" id="IPR042257">
    <property type="entry name" value="DGOK_C"/>
</dbReference>
<organism evidence="1 2">
    <name type="scientific">Neomesorhizobium albiziae</name>
    <dbReference type="NCBI Taxonomy" id="335020"/>
    <lineage>
        <taxon>Bacteria</taxon>
        <taxon>Pseudomonadati</taxon>
        <taxon>Pseudomonadota</taxon>
        <taxon>Alphaproteobacteria</taxon>
        <taxon>Hyphomicrobiales</taxon>
        <taxon>Phyllobacteriaceae</taxon>
        <taxon>Neomesorhizobium</taxon>
    </lineage>
</organism>
<dbReference type="InterPro" id="IPR043129">
    <property type="entry name" value="ATPase_NBD"/>
</dbReference>
<dbReference type="EMBL" id="FOSL01000002">
    <property type="protein sequence ID" value="SFK12154.1"/>
    <property type="molecule type" value="Genomic_DNA"/>
</dbReference>
<dbReference type="Gene3D" id="3.30.420.310">
    <property type="entry name" value="2-keto-3-deoxy-galactonokinase, C-terminal domain"/>
    <property type="match status" value="1"/>
</dbReference>
<dbReference type="GO" id="GO:0008671">
    <property type="term" value="F:2-dehydro-3-deoxygalactonokinase activity"/>
    <property type="evidence" value="ECO:0007669"/>
    <property type="project" value="InterPro"/>
</dbReference>
<dbReference type="GO" id="GO:0034194">
    <property type="term" value="P:D-galactonate catabolic process"/>
    <property type="evidence" value="ECO:0007669"/>
    <property type="project" value="InterPro"/>
</dbReference>
<dbReference type="Pfam" id="PF05035">
    <property type="entry name" value="DGOK"/>
    <property type="match status" value="1"/>
</dbReference>
<protein>
    <submittedName>
        <fullName evidence="1">2-dehydro-3-deoxygalactonokinase</fullName>
    </submittedName>
</protein>
<name>A0A1I3WXK9_9HYPH</name>
<accession>A0A1I3WXK9</accession>
<dbReference type="CDD" id="cd24012">
    <property type="entry name" value="ASKHA_NBD_KDGal-kinase"/>
    <property type="match status" value="1"/>
</dbReference>
<keyword evidence="2" id="KW-1185">Reference proteome</keyword>
<dbReference type="Gene3D" id="3.30.420.300">
    <property type="entry name" value="2-keto-3-deoxy-galactonokinase, substrate binding domain"/>
    <property type="match status" value="1"/>
</dbReference>
<dbReference type="InterPro" id="IPR042258">
    <property type="entry name" value="DGOK_N"/>
</dbReference>
<dbReference type="SUPFAM" id="SSF53067">
    <property type="entry name" value="Actin-like ATPase domain"/>
    <property type="match status" value="1"/>
</dbReference>
<keyword evidence="1" id="KW-0808">Transferase</keyword>